<accession>A0A2R6NDV0</accession>
<reference evidence="1 2" key="1">
    <citation type="submission" date="2018-02" db="EMBL/GenBank/DDBJ databases">
        <title>Genome sequence of the basidiomycete white-rot fungus Phlebia centrifuga.</title>
        <authorList>
            <person name="Granchi Z."/>
            <person name="Peng M."/>
            <person name="de Vries R.P."/>
            <person name="Hilden K."/>
            <person name="Makela M.R."/>
            <person name="Grigoriev I."/>
            <person name="Riley R."/>
        </authorList>
    </citation>
    <scope>NUCLEOTIDE SEQUENCE [LARGE SCALE GENOMIC DNA]</scope>
    <source>
        <strain evidence="1 2">FBCC195</strain>
    </source>
</reference>
<dbReference type="AlphaFoldDB" id="A0A2R6NDV0"/>
<evidence type="ECO:0000313" key="1">
    <source>
        <dbReference type="EMBL" id="PSR70496.1"/>
    </source>
</evidence>
<organism evidence="1 2">
    <name type="scientific">Hermanssonia centrifuga</name>
    <dbReference type="NCBI Taxonomy" id="98765"/>
    <lineage>
        <taxon>Eukaryota</taxon>
        <taxon>Fungi</taxon>
        <taxon>Dikarya</taxon>
        <taxon>Basidiomycota</taxon>
        <taxon>Agaricomycotina</taxon>
        <taxon>Agaricomycetes</taxon>
        <taxon>Polyporales</taxon>
        <taxon>Meruliaceae</taxon>
        <taxon>Hermanssonia</taxon>
    </lineage>
</organism>
<sequence length="96" mass="10807">MFEALGAYVEHLLPILVVSYTGRLKQTAVEEVVGRMTVGGYKSRRIWNVTKADLSDVGILFVQLSSAHSAYQMFYSRIGGSRDEFSITLEKFGARW</sequence>
<dbReference type="EMBL" id="MLYV02001350">
    <property type="protein sequence ID" value="PSR70496.1"/>
    <property type="molecule type" value="Genomic_DNA"/>
</dbReference>
<comment type="caution">
    <text evidence="1">The sequence shown here is derived from an EMBL/GenBank/DDBJ whole genome shotgun (WGS) entry which is preliminary data.</text>
</comment>
<protein>
    <submittedName>
        <fullName evidence="1">Uncharacterized protein</fullName>
    </submittedName>
</protein>
<keyword evidence="2" id="KW-1185">Reference proteome</keyword>
<evidence type="ECO:0000313" key="2">
    <source>
        <dbReference type="Proteomes" id="UP000186601"/>
    </source>
</evidence>
<dbReference type="Proteomes" id="UP000186601">
    <property type="component" value="Unassembled WGS sequence"/>
</dbReference>
<proteinExistence type="predicted"/>
<name>A0A2R6NDV0_9APHY</name>
<gene>
    <name evidence="1" type="ORF">PHLCEN_2v13647</name>
</gene>